<keyword evidence="1" id="KW-1133">Transmembrane helix</keyword>
<organism evidence="3 4">
    <name type="scientific">Alkalibacterium putridalgicola</name>
    <dbReference type="NCBI Taxonomy" id="426703"/>
    <lineage>
        <taxon>Bacteria</taxon>
        <taxon>Bacillati</taxon>
        <taxon>Bacillota</taxon>
        <taxon>Bacilli</taxon>
        <taxon>Lactobacillales</taxon>
        <taxon>Carnobacteriaceae</taxon>
        <taxon>Alkalibacterium</taxon>
    </lineage>
</organism>
<feature type="transmembrane region" description="Helical" evidence="1">
    <location>
        <begin position="220"/>
        <end position="244"/>
    </location>
</feature>
<protein>
    <submittedName>
        <fullName evidence="2">DUF368 domain-containing protein</fullName>
    </submittedName>
    <submittedName>
        <fullName evidence="3">Putative membrane protein</fullName>
    </submittedName>
</protein>
<keyword evidence="1" id="KW-0472">Membrane</keyword>
<evidence type="ECO:0000313" key="4">
    <source>
        <dbReference type="Proteomes" id="UP000198548"/>
    </source>
</evidence>
<dbReference type="Pfam" id="PF04018">
    <property type="entry name" value="VCA0040-like"/>
    <property type="match status" value="1"/>
</dbReference>
<proteinExistence type="predicted"/>
<keyword evidence="1" id="KW-0812">Transmembrane</keyword>
<accession>A0A1H7R3R4</accession>
<feature type="transmembrane region" description="Helical" evidence="1">
    <location>
        <begin position="66"/>
        <end position="85"/>
    </location>
</feature>
<dbReference type="PANTHER" id="PTHR37308:SF1">
    <property type="entry name" value="POLYPRENYL-PHOSPHATE TRANSPORTER"/>
    <property type="match status" value="1"/>
</dbReference>
<feature type="transmembrane region" description="Helical" evidence="1">
    <location>
        <begin position="256"/>
        <end position="276"/>
    </location>
</feature>
<name>A0A1H7R3R4_9LACT</name>
<reference evidence="2 5" key="2">
    <citation type="submission" date="2019-07" db="EMBL/GenBank/DDBJ databases">
        <title>Whole genome shotgun sequence of Alkalibacterium putridalgicola NBRC 103243.</title>
        <authorList>
            <person name="Hosoyama A."/>
            <person name="Uohara A."/>
            <person name="Ohji S."/>
            <person name="Ichikawa N."/>
        </authorList>
    </citation>
    <scope>NUCLEOTIDE SEQUENCE [LARGE SCALE GENOMIC DNA]</scope>
    <source>
        <strain evidence="2 5">NBRC 103243</strain>
    </source>
</reference>
<dbReference type="Proteomes" id="UP000321425">
    <property type="component" value="Unassembled WGS sequence"/>
</dbReference>
<sequence>MKNHEETSRFHIIDWLLRVLKGMLIGSGAILPGVSGGALAAVFGLYEPLILFISDITNEFIKWIRYFLPVGIGALLGVFVLSYPLDFGLQYYPVHVLWAFIGAILGTLPTLYREAGKNGRKPYHIALAVLTAVLMFVLLLWANENLDLQVEQNVLTWLWSGAIFASGFIIPGLSPSNFLIYLNLYQPLTEAIRLLNFSILIPVAIGAVICVFLFAKAIRYLLSIAYATVFHFVFGVVVASTAIIAPSIEMYADLTALDYGLVILLFLAGLALGLWMGRLENTYKTE</sequence>
<evidence type="ECO:0000313" key="3">
    <source>
        <dbReference type="EMBL" id="SEL54926.1"/>
    </source>
</evidence>
<dbReference type="EMBL" id="BJUX01000031">
    <property type="protein sequence ID" value="GEK90059.1"/>
    <property type="molecule type" value="Genomic_DNA"/>
</dbReference>
<dbReference type="RefSeq" id="WP_091486685.1">
    <property type="nucleotide sequence ID" value="NZ_BJUX01000031.1"/>
</dbReference>
<feature type="transmembrane region" description="Helical" evidence="1">
    <location>
        <begin position="154"/>
        <end position="182"/>
    </location>
</feature>
<dbReference type="Proteomes" id="UP000198548">
    <property type="component" value="Unassembled WGS sequence"/>
</dbReference>
<dbReference type="InterPro" id="IPR007163">
    <property type="entry name" value="VCA0040-like"/>
</dbReference>
<evidence type="ECO:0000313" key="5">
    <source>
        <dbReference type="Proteomes" id="UP000321425"/>
    </source>
</evidence>
<keyword evidence="5" id="KW-1185">Reference proteome</keyword>
<dbReference type="OrthoDB" id="9793746at2"/>
<evidence type="ECO:0000256" key="1">
    <source>
        <dbReference type="SAM" id="Phobius"/>
    </source>
</evidence>
<dbReference type="AlphaFoldDB" id="A0A1H7R3R4"/>
<feature type="transmembrane region" description="Helical" evidence="1">
    <location>
        <begin position="91"/>
        <end position="111"/>
    </location>
</feature>
<dbReference type="PANTHER" id="PTHR37308">
    <property type="entry name" value="INTEGRAL MEMBRANE PROTEIN"/>
    <property type="match status" value="1"/>
</dbReference>
<dbReference type="EMBL" id="FOBL01000003">
    <property type="protein sequence ID" value="SEL54926.1"/>
    <property type="molecule type" value="Genomic_DNA"/>
</dbReference>
<feature type="transmembrane region" description="Helical" evidence="1">
    <location>
        <begin position="194"/>
        <end position="214"/>
    </location>
</feature>
<gene>
    <name evidence="2" type="ORF">APU01nite_20980</name>
    <name evidence="3" type="ORF">SAMN04488100_10394</name>
</gene>
<reference evidence="3 4" key="1">
    <citation type="submission" date="2016-10" db="EMBL/GenBank/DDBJ databases">
        <authorList>
            <person name="de Groot N.N."/>
        </authorList>
    </citation>
    <scope>NUCLEOTIDE SEQUENCE [LARGE SCALE GENOMIC DNA]</scope>
    <source>
        <strain evidence="3 4">DSM 19182</strain>
    </source>
</reference>
<evidence type="ECO:0000313" key="2">
    <source>
        <dbReference type="EMBL" id="GEK90059.1"/>
    </source>
</evidence>
<feature type="transmembrane region" description="Helical" evidence="1">
    <location>
        <begin position="123"/>
        <end position="142"/>
    </location>
</feature>